<protein>
    <recommendedName>
        <fullName evidence="1">DUF6900 domain-containing protein</fullName>
    </recommendedName>
</protein>
<sequence>MELIAEKVITQTKKHPQIEPLLTTIAQKYLRVETLQTQHSDSADFHNVSVWELRAALEAAFQAGTQLGASVAAHMDNFVATEIDRLNAHSD</sequence>
<dbReference type="EMBL" id="LWSA01000143">
    <property type="protein sequence ID" value="OCX72413.1"/>
    <property type="molecule type" value="Genomic_DNA"/>
</dbReference>
<gene>
    <name evidence="2" type="ORF">A6M23_13485</name>
    <name evidence="3" type="ORF">A6P07_10065</name>
</gene>
<dbReference type="Pfam" id="PF21841">
    <property type="entry name" value="DUF6900"/>
    <property type="match status" value="1"/>
</dbReference>
<dbReference type="OrthoDB" id="7067229at2"/>
<dbReference type="AlphaFoldDB" id="A0A1C2ISM1"/>
<evidence type="ECO:0000313" key="4">
    <source>
        <dbReference type="Proteomes" id="UP000094893"/>
    </source>
</evidence>
<dbReference type="InterPro" id="IPR054195">
    <property type="entry name" value="DUF6900"/>
</dbReference>
<comment type="caution">
    <text evidence="2">The sequence shown here is derived from an EMBL/GenBank/DDBJ whole genome shotgun (WGS) entry which is preliminary data.</text>
</comment>
<accession>A0A1C2ISM1</accession>
<dbReference type="Proteomes" id="UP000094893">
    <property type="component" value="Unassembled WGS sequence"/>
</dbReference>
<evidence type="ECO:0000313" key="3">
    <source>
        <dbReference type="EMBL" id="OCX72413.1"/>
    </source>
</evidence>
<name>A0A1C2ISM1_ACITH</name>
<organism evidence="2 5">
    <name type="scientific">Acidithiobacillus thiooxidans</name>
    <name type="common">Thiobacillus thiooxidans</name>
    <dbReference type="NCBI Taxonomy" id="930"/>
    <lineage>
        <taxon>Bacteria</taxon>
        <taxon>Pseudomonadati</taxon>
        <taxon>Pseudomonadota</taxon>
        <taxon>Acidithiobacillia</taxon>
        <taxon>Acidithiobacillales</taxon>
        <taxon>Acidithiobacillaceae</taxon>
        <taxon>Acidithiobacillus</taxon>
    </lineage>
</organism>
<dbReference type="EMBL" id="LWRY01000155">
    <property type="protein sequence ID" value="OCX70738.1"/>
    <property type="molecule type" value="Genomic_DNA"/>
</dbReference>
<evidence type="ECO:0000313" key="5">
    <source>
        <dbReference type="Proteomes" id="UP000095008"/>
    </source>
</evidence>
<dbReference type="RefSeq" id="WP_051488130.1">
    <property type="nucleotide sequence ID" value="NZ_JABBDW010000068.1"/>
</dbReference>
<reference evidence="2 4" key="1">
    <citation type="journal article" date="2016" name="Int. J. Mol. Sci.">
        <title>Comparative genomics of the extreme acidophile Acidithiobacillus thiooxidans reveals intraspecific divergence and niche adaptation.</title>
        <authorList>
            <person name="Zhang X."/>
            <person name="Feng X."/>
            <person name="Tao J."/>
            <person name="Ma L."/>
            <person name="Xiao Y."/>
            <person name="Liang Y."/>
            <person name="Liu X."/>
            <person name="Yin H."/>
        </authorList>
    </citation>
    <scope>NUCLEOTIDE SEQUENCE [LARGE SCALE GENOMIC DNA]</scope>
    <source>
        <strain evidence="3 4">A02</strain>
        <strain evidence="2">DXS-W</strain>
    </source>
</reference>
<evidence type="ECO:0000259" key="1">
    <source>
        <dbReference type="Pfam" id="PF21841"/>
    </source>
</evidence>
<dbReference type="STRING" id="930.GCA_002079865_00118"/>
<evidence type="ECO:0000313" key="2">
    <source>
        <dbReference type="EMBL" id="OCX70738.1"/>
    </source>
</evidence>
<feature type="domain" description="DUF6900" evidence="1">
    <location>
        <begin position="20"/>
        <end position="66"/>
    </location>
</feature>
<proteinExistence type="predicted"/>
<keyword evidence="5" id="KW-1185">Reference proteome</keyword>
<dbReference type="Proteomes" id="UP000095008">
    <property type="component" value="Unassembled WGS sequence"/>
</dbReference>